<dbReference type="EMBL" id="MFIE01000019">
    <property type="protein sequence ID" value="OGF82411.1"/>
    <property type="molecule type" value="Genomic_DNA"/>
</dbReference>
<dbReference type="InterPro" id="IPR043993">
    <property type="entry name" value="T4SS_pilin"/>
</dbReference>
<organism evidence="2 3">
    <name type="scientific">Candidatus Giovannonibacteria bacterium RIFCSPLOWO2_01_FULL_46_13</name>
    <dbReference type="NCBI Taxonomy" id="1798352"/>
    <lineage>
        <taxon>Bacteria</taxon>
        <taxon>Candidatus Giovannoniibacteriota</taxon>
    </lineage>
</organism>
<evidence type="ECO:0000256" key="1">
    <source>
        <dbReference type="SAM" id="Phobius"/>
    </source>
</evidence>
<comment type="caution">
    <text evidence="2">The sequence shown here is derived from an EMBL/GenBank/DDBJ whole genome shotgun (WGS) entry which is preliminary data.</text>
</comment>
<accession>A0A1F5X4B2</accession>
<keyword evidence="1" id="KW-0472">Membrane</keyword>
<protein>
    <submittedName>
        <fullName evidence="2">Uncharacterized protein</fullName>
    </submittedName>
</protein>
<proteinExistence type="predicted"/>
<feature type="transmembrane region" description="Helical" evidence="1">
    <location>
        <begin position="44"/>
        <end position="64"/>
    </location>
</feature>
<name>A0A1F5X4B2_9BACT</name>
<dbReference type="Pfam" id="PF18895">
    <property type="entry name" value="T4SS_pilin"/>
    <property type="match status" value="1"/>
</dbReference>
<evidence type="ECO:0000313" key="3">
    <source>
        <dbReference type="Proteomes" id="UP000178684"/>
    </source>
</evidence>
<keyword evidence="1" id="KW-0812">Transmembrane</keyword>
<dbReference type="AlphaFoldDB" id="A0A1F5X4B2"/>
<reference evidence="2 3" key="1">
    <citation type="journal article" date="2016" name="Nat. Commun.">
        <title>Thousands of microbial genomes shed light on interconnected biogeochemical processes in an aquifer system.</title>
        <authorList>
            <person name="Anantharaman K."/>
            <person name="Brown C.T."/>
            <person name="Hug L.A."/>
            <person name="Sharon I."/>
            <person name="Castelle C.J."/>
            <person name="Probst A.J."/>
            <person name="Thomas B.C."/>
            <person name="Singh A."/>
            <person name="Wilkins M.J."/>
            <person name="Karaoz U."/>
            <person name="Brodie E.L."/>
            <person name="Williams K.H."/>
            <person name="Hubbard S.S."/>
            <person name="Banfield J.F."/>
        </authorList>
    </citation>
    <scope>NUCLEOTIDE SEQUENCE [LARGE SCALE GENOMIC DNA]</scope>
</reference>
<sequence length="71" mass="7702">MARIAQIVAQIALPLVVVFIIYSGFLFVSARGNEEQLEKAKSTFFWAVIGAILVVGAYAIATAIENFAKQL</sequence>
<dbReference type="Proteomes" id="UP000178684">
    <property type="component" value="Unassembled WGS sequence"/>
</dbReference>
<gene>
    <name evidence="2" type="ORF">A3B18_03640</name>
</gene>
<evidence type="ECO:0000313" key="2">
    <source>
        <dbReference type="EMBL" id="OGF82411.1"/>
    </source>
</evidence>
<feature type="transmembrane region" description="Helical" evidence="1">
    <location>
        <begin position="12"/>
        <end position="32"/>
    </location>
</feature>
<keyword evidence="1" id="KW-1133">Transmembrane helix</keyword>